<dbReference type="PANTHER" id="PTHR11527">
    <property type="entry name" value="HEAT-SHOCK PROTEIN 20 FAMILY MEMBER"/>
    <property type="match status" value="1"/>
</dbReference>
<dbReference type="InterPro" id="IPR031107">
    <property type="entry name" value="Small_HSP"/>
</dbReference>
<dbReference type="EMBL" id="CP017641">
    <property type="protein sequence ID" value="APZ92287.1"/>
    <property type="molecule type" value="Genomic_DNA"/>
</dbReference>
<protein>
    <submittedName>
        <fullName evidence="4">Spore protein SP21</fullName>
    </submittedName>
</protein>
<evidence type="ECO:0000313" key="4">
    <source>
        <dbReference type="EMBL" id="APZ92287.1"/>
    </source>
</evidence>
<keyword evidence="5" id="KW-1185">Reference proteome</keyword>
<dbReference type="InterPro" id="IPR002068">
    <property type="entry name" value="A-crystallin/Hsp20_dom"/>
</dbReference>
<evidence type="ECO:0000256" key="2">
    <source>
        <dbReference type="RuleBase" id="RU003616"/>
    </source>
</evidence>
<dbReference type="STRING" id="1891926.Fuma_01897"/>
<proteinExistence type="inferred from homology"/>
<dbReference type="SUPFAM" id="SSF49764">
    <property type="entry name" value="HSP20-like chaperones"/>
    <property type="match status" value="1"/>
</dbReference>
<dbReference type="AlphaFoldDB" id="A0A1P8WE34"/>
<feature type="domain" description="SHSP" evidence="3">
    <location>
        <begin position="41"/>
        <end position="152"/>
    </location>
</feature>
<evidence type="ECO:0000256" key="1">
    <source>
        <dbReference type="PROSITE-ProRule" id="PRU00285"/>
    </source>
</evidence>
<gene>
    <name evidence="4" type="primary">hspA_3</name>
    <name evidence="4" type="ORF">Fuma_01897</name>
</gene>
<dbReference type="PROSITE" id="PS01031">
    <property type="entry name" value="SHSP"/>
    <property type="match status" value="1"/>
</dbReference>
<dbReference type="RefSeq" id="WP_077023929.1">
    <property type="nucleotide sequence ID" value="NZ_CP017641.1"/>
</dbReference>
<evidence type="ECO:0000259" key="3">
    <source>
        <dbReference type="PROSITE" id="PS01031"/>
    </source>
</evidence>
<name>A0A1P8WE34_9PLAN</name>
<dbReference type="KEGG" id="fmr:Fuma_01897"/>
<dbReference type="Pfam" id="PF00011">
    <property type="entry name" value="HSP20"/>
    <property type="match status" value="1"/>
</dbReference>
<sequence>MNTALTPFSTRMSRPFGDFRTEMDGLLSRFFGNDSEAASHEGTNWLTPSCNISGSDDSWMVTVDLPGMSKDDISVELRNGELWITGERKESSEEKGKTYHRTESHYGRFQRGIRLGEDLDMDKVDAEYKDGVLRIAVPKAETSRTKHVEVKS</sequence>
<dbReference type="Gene3D" id="2.60.40.790">
    <property type="match status" value="1"/>
</dbReference>
<reference evidence="4 5" key="1">
    <citation type="journal article" date="2016" name="Front. Microbiol.">
        <title>Fuerstia marisgermanicae gen. nov., sp. nov., an Unusual Member of the Phylum Planctomycetes from the German Wadden Sea.</title>
        <authorList>
            <person name="Kohn T."/>
            <person name="Heuer A."/>
            <person name="Jogler M."/>
            <person name="Vollmers J."/>
            <person name="Boedeker C."/>
            <person name="Bunk B."/>
            <person name="Rast P."/>
            <person name="Borchert D."/>
            <person name="Glockner I."/>
            <person name="Freese H.M."/>
            <person name="Klenk H.P."/>
            <person name="Overmann J."/>
            <person name="Kaster A.K."/>
            <person name="Rohde M."/>
            <person name="Wiegand S."/>
            <person name="Jogler C."/>
        </authorList>
    </citation>
    <scope>NUCLEOTIDE SEQUENCE [LARGE SCALE GENOMIC DNA]</scope>
    <source>
        <strain evidence="4 5">NH11</strain>
    </source>
</reference>
<accession>A0A1P8WE34</accession>
<dbReference type="InterPro" id="IPR008978">
    <property type="entry name" value="HSP20-like_chaperone"/>
</dbReference>
<dbReference type="OrthoDB" id="268718at2"/>
<dbReference type="Proteomes" id="UP000187735">
    <property type="component" value="Chromosome"/>
</dbReference>
<evidence type="ECO:0000313" key="5">
    <source>
        <dbReference type="Proteomes" id="UP000187735"/>
    </source>
</evidence>
<comment type="similarity">
    <text evidence="1 2">Belongs to the small heat shock protein (HSP20) family.</text>
</comment>
<organism evidence="4 5">
    <name type="scientific">Fuerstiella marisgermanici</name>
    <dbReference type="NCBI Taxonomy" id="1891926"/>
    <lineage>
        <taxon>Bacteria</taxon>
        <taxon>Pseudomonadati</taxon>
        <taxon>Planctomycetota</taxon>
        <taxon>Planctomycetia</taxon>
        <taxon>Planctomycetales</taxon>
        <taxon>Planctomycetaceae</taxon>
        <taxon>Fuerstiella</taxon>
    </lineage>
</organism>
<dbReference type="CDD" id="cd06464">
    <property type="entry name" value="ACD_sHsps-like"/>
    <property type="match status" value="1"/>
</dbReference>